<gene>
    <name evidence="1" type="ORF">FWK35_00000287</name>
</gene>
<evidence type="ECO:0000313" key="1">
    <source>
        <dbReference type="EMBL" id="KAF0771984.1"/>
    </source>
</evidence>
<dbReference type="Proteomes" id="UP000478052">
    <property type="component" value="Unassembled WGS sequence"/>
</dbReference>
<dbReference type="AlphaFoldDB" id="A0A6G0ZL02"/>
<organism evidence="1 2">
    <name type="scientific">Aphis craccivora</name>
    <name type="common">Cowpea aphid</name>
    <dbReference type="NCBI Taxonomy" id="307492"/>
    <lineage>
        <taxon>Eukaryota</taxon>
        <taxon>Metazoa</taxon>
        <taxon>Ecdysozoa</taxon>
        <taxon>Arthropoda</taxon>
        <taxon>Hexapoda</taxon>
        <taxon>Insecta</taxon>
        <taxon>Pterygota</taxon>
        <taxon>Neoptera</taxon>
        <taxon>Paraneoptera</taxon>
        <taxon>Hemiptera</taxon>
        <taxon>Sternorrhyncha</taxon>
        <taxon>Aphidomorpha</taxon>
        <taxon>Aphidoidea</taxon>
        <taxon>Aphididae</taxon>
        <taxon>Aphidini</taxon>
        <taxon>Aphis</taxon>
        <taxon>Aphis</taxon>
    </lineage>
</organism>
<name>A0A6G0ZL02_APHCR</name>
<reference evidence="1 2" key="1">
    <citation type="submission" date="2019-08" db="EMBL/GenBank/DDBJ databases">
        <title>Whole genome of Aphis craccivora.</title>
        <authorList>
            <person name="Voronova N.V."/>
            <person name="Shulinski R.S."/>
            <person name="Bandarenka Y.V."/>
            <person name="Zhorov D.G."/>
            <person name="Warner D."/>
        </authorList>
    </citation>
    <scope>NUCLEOTIDE SEQUENCE [LARGE SCALE GENOMIC DNA]</scope>
    <source>
        <strain evidence="1">180601</strain>
        <tissue evidence="1">Whole Body</tissue>
    </source>
</reference>
<sequence>MNIYKSKWQRTPNNKFREIKYTFTYLIAKMKLRIDHSKMSHGYLMQREKPTLCQTYGEPLSIKQLNFTLSKLCYGT</sequence>
<evidence type="ECO:0000313" key="2">
    <source>
        <dbReference type="Proteomes" id="UP000478052"/>
    </source>
</evidence>
<dbReference type="EMBL" id="VUJU01000226">
    <property type="protein sequence ID" value="KAF0771984.1"/>
    <property type="molecule type" value="Genomic_DNA"/>
</dbReference>
<keyword evidence="2" id="KW-1185">Reference proteome</keyword>
<comment type="caution">
    <text evidence="1">The sequence shown here is derived from an EMBL/GenBank/DDBJ whole genome shotgun (WGS) entry which is preliminary data.</text>
</comment>
<proteinExistence type="predicted"/>
<accession>A0A6G0ZL02</accession>
<protein>
    <submittedName>
        <fullName evidence="1">RNase H domain-containing protein</fullName>
    </submittedName>
</protein>